<evidence type="ECO:0000313" key="3">
    <source>
        <dbReference type="Proteomes" id="UP001253848"/>
    </source>
</evidence>
<dbReference type="EMBL" id="JAVRHN010000015">
    <property type="protein sequence ID" value="MDT0687836.1"/>
    <property type="molecule type" value="Genomic_DNA"/>
</dbReference>
<proteinExistence type="predicted"/>
<evidence type="ECO:0000256" key="1">
    <source>
        <dbReference type="SAM" id="MobiDB-lite"/>
    </source>
</evidence>
<dbReference type="RefSeq" id="WP_311501108.1">
    <property type="nucleotide sequence ID" value="NZ_JAVRHN010000015.1"/>
</dbReference>
<evidence type="ECO:0000313" key="2">
    <source>
        <dbReference type="EMBL" id="MDT0687836.1"/>
    </source>
</evidence>
<feature type="region of interest" description="Disordered" evidence="1">
    <location>
        <begin position="1"/>
        <end position="22"/>
    </location>
</feature>
<gene>
    <name evidence="2" type="ORF">RM541_15835</name>
</gene>
<comment type="caution">
    <text evidence="2">The sequence shown here is derived from an EMBL/GenBank/DDBJ whole genome shotgun (WGS) entry which is preliminary data.</text>
</comment>
<name>A0ABU3DVU6_9FLAO</name>
<keyword evidence="3" id="KW-1185">Reference proteome</keyword>
<accession>A0ABU3DVU6</accession>
<protein>
    <submittedName>
        <fullName evidence="2">Uncharacterized protein</fullName>
    </submittedName>
</protein>
<dbReference type="Proteomes" id="UP001253848">
    <property type="component" value="Unassembled WGS sequence"/>
</dbReference>
<reference evidence="2 3" key="1">
    <citation type="submission" date="2023-09" db="EMBL/GenBank/DDBJ databases">
        <authorList>
            <person name="Rey-Velasco X."/>
        </authorList>
    </citation>
    <scope>NUCLEOTIDE SEQUENCE [LARGE SCALE GENOMIC DNA]</scope>
    <source>
        <strain evidence="2 3">F225</strain>
    </source>
</reference>
<organism evidence="2 3">
    <name type="scientific">Autumnicola psychrophila</name>
    <dbReference type="NCBI Taxonomy" id="3075592"/>
    <lineage>
        <taxon>Bacteria</taxon>
        <taxon>Pseudomonadati</taxon>
        <taxon>Bacteroidota</taxon>
        <taxon>Flavobacteriia</taxon>
        <taxon>Flavobacteriales</taxon>
        <taxon>Flavobacteriaceae</taxon>
        <taxon>Autumnicola</taxon>
    </lineage>
</organism>
<sequence>MKNDLVEYLKQENEKSQSESDRLTKEIFKKSRDYKNKEDFKQSLEEIISQIK</sequence>